<reference evidence="1 2" key="1">
    <citation type="submission" date="2019-01" db="EMBL/GenBank/DDBJ databases">
        <title>Zoogloea oleivorans genome sequencing and assembly.</title>
        <authorList>
            <person name="Tancsics A."/>
            <person name="Farkas M."/>
            <person name="Kriszt B."/>
            <person name="Maroti G."/>
            <person name="Horvath B."/>
        </authorList>
    </citation>
    <scope>NUCLEOTIDE SEQUENCE [LARGE SCALE GENOMIC DNA]</scope>
    <source>
        <strain evidence="1 2">Buc</strain>
    </source>
</reference>
<proteinExistence type="predicted"/>
<dbReference type="Proteomes" id="UP000389128">
    <property type="component" value="Unassembled WGS sequence"/>
</dbReference>
<organism evidence="1 2">
    <name type="scientific">Zoogloea oleivorans</name>
    <dbReference type="NCBI Taxonomy" id="1552750"/>
    <lineage>
        <taxon>Bacteria</taxon>
        <taxon>Pseudomonadati</taxon>
        <taxon>Pseudomonadota</taxon>
        <taxon>Betaproteobacteria</taxon>
        <taxon>Rhodocyclales</taxon>
        <taxon>Zoogloeaceae</taxon>
        <taxon>Zoogloea</taxon>
    </lineage>
</organism>
<dbReference type="AlphaFoldDB" id="A0A6C2CK05"/>
<gene>
    <name evidence="1" type="ORF">ETQ85_17985</name>
</gene>
<dbReference type="EMBL" id="SDKK01000018">
    <property type="protein sequence ID" value="TYC54570.1"/>
    <property type="molecule type" value="Genomic_DNA"/>
</dbReference>
<name>A0A6C2CK05_9RHOO</name>
<evidence type="ECO:0000313" key="1">
    <source>
        <dbReference type="EMBL" id="TYC54570.1"/>
    </source>
</evidence>
<dbReference type="RefSeq" id="WP_148580471.1">
    <property type="nucleotide sequence ID" value="NZ_SDKK01000018.1"/>
</dbReference>
<dbReference type="OrthoDB" id="8526168at2"/>
<sequence>MAGQRILYLNADGLTPFVVERGEIHAAPPFSTGEQGLTAFDTYLRNCPPDTPLTLLVDLPDESHQLESVPFVRGRDRQPMIARRQNQLFGETPYRTYLSLGRAKEGRRDEQILFAALTRPGVIQPWLERIQHSSCILARMVSVGFLSRTLITPHRASPSPLLLAHVTPAGLRVSCFDKGQLRFTRLTPLKPGACPPSGKVLQTEVQRSFDYLSAQRILPRKGKTTAHVLALPDAPAEPITGENTEHGLAFEILDPQPLAQILRLKSRLTSADSLPLLLQALATTPHLPQFAPAEALAEHRLRRAAQAIGALGAATLLISLGITTANLLDARGQRHLAETRLLQVRATEKHLKAVTDAMPATPLPLEQLSLTLATAKALISTNAGPEPALRQLAAALAPLPGFKLRHIEWTVSAPTERLAFQALRVHFSLPSGAEHARQRVAQTRALLTALGTMSTADITIEKQPAEMNDTQPLRITEEESGAETPQLTVRIQFPPDHP</sequence>
<accession>A0A6C2CK05</accession>
<evidence type="ECO:0008006" key="3">
    <source>
        <dbReference type="Google" id="ProtNLM"/>
    </source>
</evidence>
<evidence type="ECO:0000313" key="2">
    <source>
        <dbReference type="Proteomes" id="UP000389128"/>
    </source>
</evidence>
<protein>
    <recommendedName>
        <fullName evidence="3">GspL cytoplasmic actin-ATPase-like domain-containing protein</fullName>
    </recommendedName>
</protein>
<comment type="caution">
    <text evidence="1">The sequence shown here is derived from an EMBL/GenBank/DDBJ whole genome shotgun (WGS) entry which is preliminary data.</text>
</comment>
<keyword evidence="2" id="KW-1185">Reference proteome</keyword>